<keyword evidence="2" id="KW-0472">Membrane</keyword>
<evidence type="ECO:0000313" key="4">
    <source>
        <dbReference type="Proteomes" id="UP001156870"/>
    </source>
</evidence>
<accession>A0AA37TDQ1</accession>
<reference evidence="3 4" key="1">
    <citation type="journal article" date="2014" name="Int. J. Syst. Evol. Microbiol.">
        <title>Complete genome sequence of Corynebacterium casei LMG S-19264T (=DSM 44701T), isolated from a smear-ripened cheese.</title>
        <authorList>
            <consortium name="US DOE Joint Genome Institute (JGI-PGF)"/>
            <person name="Walter F."/>
            <person name="Albersmeier A."/>
            <person name="Kalinowski J."/>
            <person name="Ruckert C."/>
        </authorList>
    </citation>
    <scope>NUCLEOTIDE SEQUENCE [LARGE SCALE GENOMIC DNA]</scope>
    <source>
        <strain evidence="3 4">NBRC 110095</strain>
    </source>
</reference>
<feature type="compositionally biased region" description="Basic and acidic residues" evidence="1">
    <location>
        <begin position="217"/>
        <end position="233"/>
    </location>
</feature>
<feature type="transmembrane region" description="Helical" evidence="2">
    <location>
        <begin position="20"/>
        <end position="42"/>
    </location>
</feature>
<dbReference type="Proteomes" id="UP001156870">
    <property type="component" value="Unassembled WGS sequence"/>
</dbReference>
<gene>
    <name evidence="3" type="ORF">GCM10007877_29410</name>
</gene>
<keyword evidence="2" id="KW-1133">Transmembrane helix</keyword>
<keyword evidence="2" id="KW-0812">Transmembrane</keyword>
<feature type="region of interest" description="Disordered" evidence="1">
    <location>
        <begin position="190"/>
        <end position="233"/>
    </location>
</feature>
<evidence type="ECO:0000256" key="2">
    <source>
        <dbReference type="SAM" id="Phobius"/>
    </source>
</evidence>
<dbReference type="RefSeq" id="WP_232595175.1">
    <property type="nucleotide sequence ID" value="NZ_BSPD01000067.1"/>
</dbReference>
<proteinExistence type="predicted"/>
<organism evidence="3 4">
    <name type="scientific">Marinibactrum halimedae</name>
    <dbReference type="NCBI Taxonomy" id="1444977"/>
    <lineage>
        <taxon>Bacteria</taxon>
        <taxon>Pseudomonadati</taxon>
        <taxon>Pseudomonadota</taxon>
        <taxon>Gammaproteobacteria</taxon>
        <taxon>Cellvibrionales</taxon>
        <taxon>Cellvibrionaceae</taxon>
        <taxon>Marinibactrum</taxon>
    </lineage>
</organism>
<feature type="compositionally biased region" description="Low complexity" evidence="1">
    <location>
        <begin position="199"/>
        <end position="210"/>
    </location>
</feature>
<evidence type="ECO:0000313" key="3">
    <source>
        <dbReference type="EMBL" id="GLS27222.1"/>
    </source>
</evidence>
<dbReference type="EMBL" id="BSPD01000067">
    <property type="protein sequence ID" value="GLS27222.1"/>
    <property type="molecule type" value="Genomic_DNA"/>
</dbReference>
<comment type="caution">
    <text evidence="3">The sequence shown here is derived from an EMBL/GenBank/DDBJ whole genome shotgun (WGS) entry which is preliminary data.</text>
</comment>
<keyword evidence="4" id="KW-1185">Reference proteome</keyword>
<evidence type="ECO:0008006" key="5">
    <source>
        <dbReference type="Google" id="ProtNLM"/>
    </source>
</evidence>
<feature type="transmembrane region" description="Helical" evidence="2">
    <location>
        <begin position="54"/>
        <end position="75"/>
    </location>
</feature>
<evidence type="ECO:0000256" key="1">
    <source>
        <dbReference type="SAM" id="MobiDB-lite"/>
    </source>
</evidence>
<protein>
    <recommendedName>
        <fullName evidence="5">SLATT domain-containing protein</fullName>
    </recommendedName>
</protein>
<name>A0AA37TDQ1_9GAMM</name>
<dbReference type="AlphaFoldDB" id="A0AA37TDQ1"/>
<sequence length="233" mass="26140">MNREILQNQYDAEMERKVSLSSAVNVPIVALTVIATATSTMILKLPYSHSAFTYIFISIVAISVAFSGYAVILLFKSLVGHNHAKLPLSRELKEHYEKLISWYREQEEGEESSVQSANQDFEDYFNDCLIEAADINSENNIIRGGYIHEATVNISRALIALFLASPFFLYVKINTEPPVHKIEIINHDQGKIMNDKKQTTTSKPTTSEKPQGPPVKIFKDNSNKSSRGSDKKG</sequence>